<feature type="transmembrane region" description="Helical" evidence="1">
    <location>
        <begin position="7"/>
        <end position="30"/>
    </location>
</feature>
<name>A0A1G1VNZ7_9BACT</name>
<gene>
    <name evidence="3" type="ORF">A2785_00720</name>
</gene>
<evidence type="ECO:0000256" key="1">
    <source>
        <dbReference type="SAM" id="Phobius"/>
    </source>
</evidence>
<feature type="transmembrane region" description="Helical" evidence="1">
    <location>
        <begin position="36"/>
        <end position="55"/>
    </location>
</feature>
<sequence length="63" mass="6991">MKGSMQAGGVFWPVFLILVGTVILLVNVGVLPPQTWRFWPLVFILLGLFKLSGFVDQGDEKSK</sequence>
<protein>
    <recommendedName>
        <fullName evidence="2">LiaI-LiaF-like transmembrane region domain-containing protein</fullName>
    </recommendedName>
</protein>
<dbReference type="Proteomes" id="UP000179069">
    <property type="component" value="Unassembled WGS sequence"/>
</dbReference>
<keyword evidence="1" id="KW-1133">Transmembrane helix</keyword>
<reference evidence="3 4" key="1">
    <citation type="journal article" date="2016" name="Nat. Commun.">
        <title>Thousands of microbial genomes shed light on interconnected biogeochemical processes in an aquifer system.</title>
        <authorList>
            <person name="Anantharaman K."/>
            <person name="Brown C.T."/>
            <person name="Hug L.A."/>
            <person name="Sharon I."/>
            <person name="Castelle C.J."/>
            <person name="Probst A.J."/>
            <person name="Thomas B.C."/>
            <person name="Singh A."/>
            <person name="Wilkins M.J."/>
            <person name="Karaoz U."/>
            <person name="Brodie E.L."/>
            <person name="Williams K.H."/>
            <person name="Hubbard S.S."/>
            <person name="Banfield J.F."/>
        </authorList>
    </citation>
    <scope>NUCLEOTIDE SEQUENCE [LARGE SCALE GENOMIC DNA]</scope>
</reference>
<dbReference type="InterPro" id="IPR043726">
    <property type="entry name" value="LiaI-LiaF-like_TM1"/>
</dbReference>
<keyword evidence="1" id="KW-0812">Transmembrane</keyword>
<evidence type="ECO:0000259" key="2">
    <source>
        <dbReference type="Pfam" id="PF18917"/>
    </source>
</evidence>
<feature type="domain" description="LiaI-LiaF-like transmembrane region" evidence="2">
    <location>
        <begin position="10"/>
        <end position="51"/>
    </location>
</feature>
<evidence type="ECO:0000313" key="3">
    <source>
        <dbReference type="EMBL" id="OGY17122.1"/>
    </source>
</evidence>
<accession>A0A1G1VNZ7</accession>
<dbReference type="AlphaFoldDB" id="A0A1G1VNZ7"/>
<dbReference type="EMBL" id="MHCI01000006">
    <property type="protein sequence ID" value="OGY17122.1"/>
    <property type="molecule type" value="Genomic_DNA"/>
</dbReference>
<evidence type="ECO:0000313" key="4">
    <source>
        <dbReference type="Proteomes" id="UP000179069"/>
    </source>
</evidence>
<keyword evidence="1" id="KW-0472">Membrane</keyword>
<dbReference type="Pfam" id="PF18917">
    <property type="entry name" value="LiaI-LiaF-like_TM1"/>
    <property type="match status" value="1"/>
</dbReference>
<proteinExistence type="predicted"/>
<comment type="caution">
    <text evidence="3">The sequence shown here is derived from an EMBL/GenBank/DDBJ whole genome shotgun (WGS) entry which is preliminary data.</text>
</comment>
<organism evidence="3 4">
    <name type="scientific">Candidatus Chisholmbacteria bacterium RIFCSPHIGHO2_01_FULL_49_18</name>
    <dbReference type="NCBI Taxonomy" id="1797590"/>
    <lineage>
        <taxon>Bacteria</taxon>
        <taxon>Candidatus Chisholmiibacteriota</taxon>
    </lineage>
</organism>